<reference evidence="4 5" key="1">
    <citation type="submission" date="2019-02" db="EMBL/GenBank/DDBJ databases">
        <title>Kribbella capetownensis sp. nov. and Kribbella speibonae sp. nov., isolated from soil.</title>
        <authorList>
            <person name="Curtis S.M."/>
            <person name="Norton I."/>
            <person name="Everest G.J."/>
            <person name="Meyers P.R."/>
        </authorList>
    </citation>
    <scope>NUCLEOTIDE SEQUENCE [LARGE SCALE GENOMIC DNA]</scope>
    <source>
        <strain evidence="4 5">NRRL B-24813</strain>
    </source>
</reference>
<name>A0A4R0JWF4_9ACTN</name>
<comment type="caution">
    <text evidence="4">The sequence shown here is derived from an EMBL/GenBank/DDBJ whole genome shotgun (WGS) entry which is preliminary data.</text>
</comment>
<feature type="domain" description="NAD-dependent epimerase/dehydratase" evidence="3">
    <location>
        <begin position="6"/>
        <end position="56"/>
    </location>
</feature>
<comment type="similarity">
    <text evidence="1">Belongs to the short-chain dehydrogenases/reductases (SDR) family.</text>
</comment>
<organism evidence="4 5">
    <name type="scientific">Kribbella pittospori</name>
    <dbReference type="NCBI Taxonomy" id="722689"/>
    <lineage>
        <taxon>Bacteria</taxon>
        <taxon>Bacillati</taxon>
        <taxon>Actinomycetota</taxon>
        <taxon>Actinomycetes</taxon>
        <taxon>Propionibacteriales</taxon>
        <taxon>Kribbellaceae</taxon>
        <taxon>Kribbella</taxon>
    </lineage>
</organism>
<protein>
    <submittedName>
        <fullName evidence="4">NAD-dependent epimerase/dehydratase family protein</fullName>
    </submittedName>
</protein>
<dbReference type="PANTHER" id="PTHR43477">
    <property type="entry name" value="DIHYDROANTICAPSIN 7-DEHYDROGENASE"/>
    <property type="match status" value="1"/>
</dbReference>
<sequence length="196" mass="19982">MVIMRIVVVGAAGTLGSALAALLMTEGHEVVGVSRSSEPPVDLSRPESLEDALRALAPFDGLVCLGPGTPLRPLAELTPAQLQTDFAGKLFGQIEVLRVAATLMTNGVVVLTGGAAPELEGGSGGTAVNAALAAFITAARRELPEHVRAHVVSPGWVTESIPPDWDIPDSTPAAVVAGAYLHTLTTPTAPTVITVA</sequence>
<keyword evidence="2" id="KW-0560">Oxidoreductase</keyword>
<dbReference type="Gene3D" id="3.40.50.720">
    <property type="entry name" value="NAD(P)-binding Rossmann-like Domain"/>
    <property type="match status" value="1"/>
</dbReference>
<dbReference type="InterPro" id="IPR001509">
    <property type="entry name" value="Epimerase_deHydtase"/>
</dbReference>
<dbReference type="SUPFAM" id="SSF51735">
    <property type="entry name" value="NAD(P)-binding Rossmann-fold domains"/>
    <property type="match status" value="1"/>
</dbReference>
<dbReference type="Pfam" id="PF01370">
    <property type="entry name" value="Epimerase"/>
    <property type="match status" value="1"/>
</dbReference>
<evidence type="ECO:0000259" key="3">
    <source>
        <dbReference type="Pfam" id="PF01370"/>
    </source>
</evidence>
<accession>A0A4R0JWF4</accession>
<evidence type="ECO:0000313" key="5">
    <source>
        <dbReference type="Proteomes" id="UP000291144"/>
    </source>
</evidence>
<dbReference type="PANTHER" id="PTHR43477:SF1">
    <property type="entry name" value="DIHYDROANTICAPSIN 7-DEHYDROGENASE"/>
    <property type="match status" value="1"/>
</dbReference>
<proteinExistence type="inferred from homology"/>
<gene>
    <name evidence="4" type="ORF">E0H73_40515</name>
</gene>
<dbReference type="InterPro" id="IPR051122">
    <property type="entry name" value="SDR_DHRS6-like"/>
</dbReference>
<dbReference type="EMBL" id="SJKB01000022">
    <property type="protein sequence ID" value="TCC51851.1"/>
    <property type="molecule type" value="Genomic_DNA"/>
</dbReference>
<dbReference type="OrthoDB" id="9787292at2"/>
<evidence type="ECO:0000313" key="4">
    <source>
        <dbReference type="EMBL" id="TCC51851.1"/>
    </source>
</evidence>
<evidence type="ECO:0000256" key="2">
    <source>
        <dbReference type="ARBA" id="ARBA00023002"/>
    </source>
</evidence>
<dbReference type="AlphaFoldDB" id="A0A4R0JWF4"/>
<evidence type="ECO:0000256" key="1">
    <source>
        <dbReference type="ARBA" id="ARBA00006484"/>
    </source>
</evidence>
<dbReference type="GO" id="GO:0016491">
    <property type="term" value="F:oxidoreductase activity"/>
    <property type="evidence" value="ECO:0007669"/>
    <property type="project" value="UniProtKB-KW"/>
</dbReference>
<dbReference type="Proteomes" id="UP000291144">
    <property type="component" value="Unassembled WGS sequence"/>
</dbReference>
<dbReference type="InterPro" id="IPR036291">
    <property type="entry name" value="NAD(P)-bd_dom_sf"/>
</dbReference>
<keyword evidence="5" id="KW-1185">Reference proteome</keyword>